<protein>
    <submittedName>
        <fullName evidence="9">TM2 domain-containing protein</fullName>
    </submittedName>
</protein>
<dbReference type="InterPro" id="IPR007829">
    <property type="entry name" value="TM2"/>
</dbReference>
<evidence type="ECO:0000256" key="4">
    <source>
        <dbReference type="ARBA" id="ARBA00023136"/>
    </source>
</evidence>
<evidence type="ECO:0000256" key="2">
    <source>
        <dbReference type="ARBA" id="ARBA00022692"/>
    </source>
</evidence>
<feature type="domain" description="Putative host cell surface-exposed lipoprotein Ltp-like HTH region" evidence="8">
    <location>
        <begin position="202"/>
        <end position="248"/>
    </location>
</feature>
<dbReference type="PANTHER" id="PTHR21016">
    <property type="entry name" value="BETA-AMYLOID BINDING PROTEIN-RELATED"/>
    <property type="match status" value="1"/>
</dbReference>
<feature type="region of interest" description="Disordered" evidence="5">
    <location>
        <begin position="145"/>
        <end position="204"/>
    </location>
</feature>
<feature type="compositionally biased region" description="Acidic residues" evidence="5">
    <location>
        <begin position="145"/>
        <end position="196"/>
    </location>
</feature>
<evidence type="ECO:0000256" key="1">
    <source>
        <dbReference type="ARBA" id="ARBA00004141"/>
    </source>
</evidence>
<dbReference type="Proteomes" id="UP000199700">
    <property type="component" value="Chromosome"/>
</dbReference>
<name>A0A1H1LQI4_BRESA</name>
<feature type="transmembrane region" description="Helical" evidence="6">
    <location>
        <begin position="27"/>
        <end position="47"/>
    </location>
</feature>
<reference evidence="9" key="1">
    <citation type="submission" date="2016-10" db="EMBL/GenBank/DDBJ databases">
        <authorList>
            <person name="Varghese N."/>
            <person name="Submissions S."/>
        </authorList>
    </citation>
    <scope>NUCLEOTIDE SEQUENCE [LARGE SCALE GENOMIC DNA]</scope>
    <source>
        <strain evidence="9">DSM 22082</strain>
    </source>
</reference>
<comment type="subcellular location">
    <subcellularLocation>
        <location evidence="1">Membrane</location>
        <topology evidence="1">Multi-pass membrane protein</topology>
    </subcellularLocation>
</comment>
<keyword evidence="10" id="KW-1185">Reference proteome</keyword>
<evidence type="ECO:0000256" key="5">
    <source>
        <dbReference type="SAM" id="MobiDB-lite"/>
    </source>
</evidence>
<dbReference type="OrthoDB" id="2004788at2"/>
<evidence type="ECO:0000259" key="7">
    <source>
        <dbReference type="Pfam" id="PF05154"/>
    </source>
</evidence>
<feature type="domain" description="TM2" evidence="7">
    <location>
        <begin position="24"/>
        <end position="72"/>
    </location>
</feature>
<evidence type="ECO:0000256" key="3">
    <source>
        <dbReference type="ARBA" id="ARBA00022989"/>
    </source>
</evidence>
<feature type="transmembrane region" description="Helical" evidence="6">
    <location>
        <begin position="96"/>
        <end position="114"/>
    </location>
</feature>
<evidence type="ECO:0000259" key="8">
    <source>
        <dbReference type="Pfam" id="PF07553"/>
    </source>
</evidence>
<feature type="transmembrane region" description="Helical" evidence="6">
    <location>
        <begin position="53"/>
        <end position="75"/>
    </location>
</feature>
<dbReference type="InterPro" id="IPR011434">
    <property type="entry name" value="Ltp-like_HTH"/>
</dbReference>
<dbReference type="EMBL" id="LT629739">
    <property type="protein sequence ID" value="SDR76833.1"/>
    <property type="molecule type" value="Genomic_DNA"/>
</dbReference>
<dbReference type="PANTHER" id="PTHR21016:SF25">
    <property type="entry name" value="TM2 DOMAIN-CONTAINING PROTEIN DDB_G0277895-RELATED"/>
    <property type="match status" value="1"/>
</dbReference>
<dbReference type="RefSeq" id="WP_092102515.1">
    <property type="nucleotide sequence ID" value="NZ_LT629739.1"/>
</dbReference>
<proteinExistence type="predicted"/>
<dbReference type="Gene3D" id="1.10.10.10">
    <property type="entry name" value="Winged helix-like DNA-binding domain superfamily/Winged helix DNA-binding domain"/>
    <property type="match status" value="2"/>
</dbReference>
<dbReference type="Pfam" id="PF05154">
    <property type="entry name" value="TM2"/>
    <property type="match status" value="1"/>
</dbReference>
<evidence type="ECO:0000256" key="6">
    <source>
        <dbReference type="SAM" id="Phobius"/>
    </source>
</evidence>
<feature type="region of interest" description="Disordered" evidence="5">
    <location>
        <begin position="280"/>
        <end position="300"/>
    </location>
</feature>
<dbReference type="AlphaFoldDB" id="A0A1H1LQI4"/>
<keyword evidence="3 6" id="KW-1133">Transmembrane helix</keyword>
<organism evidence="9 10">
    <name type="scientific">Brevibacterium sandarakinum</name>
    <dbReference type="NCBI Taxonomy" id="629680"/>
    <lineage>
        <taxon>Bacteria</taxon>
        <taxon>Bacillati</taxon>
        <taxon>Actinomycetota</taxon>
        <taxon>Actinomycetes</taxon>
        <taxon>Micrococcales</taxon>
        <taxon>Brevibacteriaceae</taxon>
        <taxon>Brevibacterium</taxon>
    </lineage>
</organism>
<gene>
    <name evidence="9" type="ORF">SAMN04489751_0387</name>
</gene>
<dbReference type="InterPro" id="IPR036388">
    <property type="entry name" value="WH-like_DNA-bd_sf"/>
</dbReference>
<feature type="domain" description="Putative host cell surface-exposed lipoprotein Ltp-like HTH region" evidence="8">
    <location>
        <begin position="251"/>
        <end position="298"/>
    </location>
</feature>
<keyword evidence="4 6" id="KW-0472">Membrane</keyword>
<dbReference type="Pfam" id="PF07553">
    <property type="entry name" value="Lipoprotein_Ltp"/>
    <property type="match status" value="2"/>
</dbReference>
<dbReference type="STRING" id="629680.SAMN04489751_0387"/>
<keyword evidence="2 6" id="KW-0812">Transmembrane</keyword>
<dbReference type="GO" id="GO:0016020">
    <property type="term" value="C:membrane"/>
    <property type="evidence" value="ECO:0007669"/>
    <property type="project" value="UniProtKB-SubCell"/>
</dbReference>
<sequence length="300" mass="32308">MTQQQMPETTYAGAWVPPQQHAGQKSFIATWLFAWLLGGLGVDRFYLGKIGTGVLKLITFGGLGIWVLVDLIITLSGAQRDKQGMPLNGYQQHKNLAWIVTGAVIALGILIGALSPKPTSTTQIADPAPSVEAEPAAIEEPVEDAVADEAPEEQPVEEAPVAEEPAEEPVVEEPVAEEPVEAPVEEEAPVAEEEAESSVPAEYSSALTKAQSYSDMMHMSKAGLYDQLTSEYGEQFSAEAAQYGVDNVDADWNQNALEKAKSYQDTMAMSPDAIHDQLTSEHGEQFTSQQADYAIDNLDG</sequence>
<dbReference type="InterPro" id="IPR050932">
    <property type="entry name" value="TM2D1-3-like"/>
</dbReference>
<evidence type="ECO:0000313" key="9">
    <source>
        <dbReference type="EMBL" id="SDR76833.1"/>
    </source>
</evidence>
<accession>A0A1H1LQI4</accession>
<evidence type="ECO:0000313" key="10">
    <source>
        <dbReference type="Proteomes" id="UP000199700"/>
    </source>
</evidence>